<dbReference type="Ensembl" id="ENSGALT00010031905.1">
    <property type="protein sequence ID" value="ENSGALP00010018704.1"/>
    <property type="gene ID" value="ENSGALG00010013272.1"/>
</dbReference>
<dbReference type="AlphaFoldDB" id="A0A8V0YJG6"/>
<dbReference type="Gene3D" id="3.10.200.10">
    <property type="entry name" value="Alpha carbonic anhydrase"/>
    <property type="match status" value="1"/>
</dbReference>
<sequence>SGSTLATQDDKAMLTQSVINFSPIDIKTKEVKKKDASLGLFQIFWKSSTCKEIFNVGHSFHVDFEDRSNQSG</sequence>
<dbReference type="Proteomes" id="UP000000539">
    <property type="component" value="Chromosome 2"/>
</dbReference>
<accession>A0A8V0YJG6</accession>
<keyword evidence="2" id="KW-1185">Reference proteome</keyword>
<dbReference type="InterPro" id="IPR036398">
    <property type="entry name" value="CA_dom_sf"/>
</dbReference>
<reference evidence="1" key="3">
    <citation type="submission" date="2025-09" db="UniProtKB">
        <authorList>
            <consortium name="Ensembl"/>
        </authorList>
    </citation>
    <scope>IDENTIFICATION</scope>
    <source>
        <strain evidence="1">broiler</strain>
    </source>
</reference>
<dbReference type="GeneTree" id="ENSGT01040000244381"/>
<reference evidence="1" key="2">
    <citation type="submission" date="2025-08" db="UniProtKB">
        <authorList>
            <consortium name="Ensembl"/>
        </authorList>
    </citation>
    <scope>IDENTIFICATION</scope>
    <source>
        <strain evidence="1">broiler</strain>
    </source>
</reference>
<organism evidence="1 2">
    <name type="scientific">Gallus gallus</name>
    <name type="common">Chicken</name>
    <dbReference type="NCBI Taxonomy" id="9031"/>
    <lineage>
        <taxon>Eukaryota</taxon>
        <taxon>Metazoa</taxon>
        <taxon>Chordata</taxon>
        <taxon>Craniata</taxon>
        <taxon>Vertebrata</taxon>
        <taxon>Euteleostomi</taxon>
        <taxon>Archelosauria</taxon>
        <taxon>Archosauria</taxon>
        <taxon>Dinosauria</taxon>
        <taxon>Saurischia</taxon>
        <taxon>Theropoda</taxon>
        <taxon>Coelurosauria</taxon>
        <taxon>Aves</taxon>
        <taxon>Neognathae</taxon>
        <taxon>Galloanserae</taxon>
        <taxon>Galliformes</taxon>
        <taxon>Phasianidae</taxon>
        <taxon>Phasianinae</taxon>
        <taxon>Gallus</taxon>
    </lineage>
</organism>
<name>A0A8V0YJG6_CHICK</name>
<reference evidence="1" key="1">
    <citation type="submission" date="2020-11" db="EMBL/GenBank/DDBJ databases">
        <title>Gallus gallus (Chicken) genome, bGalGal1, GRCg7b, maternal haplotype autosomes + Z &amp; W.</title>
        <authorList>
            <person name="Warren W."/>
            <person name="Formenti G."/>
            <person name="Fedrigo O."/>
            <person name="Haase B."/>
            <person name="Mountcastle J."/>
            <person name="Balacco J."/>
            <person name="Tracey A."/>
            <person name="Schneider V."/>
            <person name="Okimoto R."/>
            <person name="Cheng H."/>
            <person name="Hawken R."/>
            <person name="Howe K."/>
            <person name="Jarvis E.D."/>
        </authorList>
    </citation>
    <scope>NUCLEOTIDE SEQUENCE [LARGE SCALE GENOMIC DNA]</scope>
    <source>
        <strain evidence="1">Broiler</strain>
    </source>
</reference>
<proteinExistence type="predicted"/>
<evidence type="ECO:0000313" key="1">
    <source>
        <dbReference type="Ensembl" id="ENSGALP00010018704.1"/>
    </source>
</evidence>
<evidence type="ECO:0000313" key="2">
    <source>
        <dbReference type="Proteomes" id="UP000000539"/>
    </source>
</evidence>
<protein>
    <submittedName>
        <fullName evidence="1">Uncharacterized protein</fullName>
    </submittedName>
</protein>
<dbReference type="SUPFAM" id="SSF51069">
    <property type="entry name" value="Carbonic anhydrase"/>
    <property type="match status" value="1"/>
</dbReference>